<keyword evidence="7" id="KW-0418">Kinase</keyword>
<dbReference type="CDD" id="cd14066">
    <property type="entry name" value="STKc_IRAK"/>
    <property type="match status" value="1"/>
</dbReference>
<evidence type="ECO:0000256" key="13">
    <source>
        <dbReference type="SAM" id="Phobius"/>
    </source>
</evidence>
<evidence type="ECO:0000256" key="3">
    <source>
        <dbReference type="ARBA" id="ARBA00022679"/>
    </source>
</evidence>
<dbReference type="InterPro" id="IPR017441">
    <property type="entry name" value="Protein_kinase_ATP_BS"/>
</dbReference>
<dbReference type="SUPFAM" id="SSF56112">
    <property type="entry name" value="Protein kinase-like (PK-like)"/>
    <property type="match status" value="1"/>
</dbReference>
<dbReference type="InterPro" id="IPR045272">
    <property type="entry name" value="ANXUR1/2-like"/>
</dbReference>
<evidence type="ECO:0000256" key="5">
    <source>
        <dbReference type="ARBA" id="ARBA00022729"/>
    </source>
</evidence>
<dbReference type="GO" id="GO:0005524">
    <property type="term" value="F:ATP binding"/>
    <property type="evidence" value="ECO:0007669"/>
    <property type="project" value="UniProtKB-UniRule"/>
</dbReference>
<feature type="transmembrane region" description="Helical" evidence="13">
    <location>
        <begin position="431"/>
        <end position="455"/>
    </location>
</feature>
<proteinExistence type="predicted"/>
<evidence type="ECO:0000256" key="4">
    <source>
        <dbReference type="ARBA" id="ARBA00022692"/>
    </source>
</evidence>
<dbReference type="SMART" id="SM00220">
    <property type="entry name" value="S_TKc"/>
    <property type="match status" value="1"/>
</dbReference>
<accession>A0ABD1MHY1</accession>
<dbReference type="Pfam" id="PF07714">
    <property type="entry name" value="PK_Tyr_Ser-Thr"/>
    <property type="match status" value="1"/>
</dbReference>
<dbReference type="FunFam" id="3.30.200.20:FF:000039">
    <property type="entry name" value="receptor-like protein kinase FERONIA"/>
    <property type="match status" value="1"/>
</dbReference>
<evidence type="ECO:0000256" key="8">
    <source>
        <dbReference type="ARBA" id="ARBA00022840"/>
    </source>
</evidence>
<evidence type="ECO:0000256" key="9">
    <source>
        <dbReference type="ARBA" id="ARBA00022989"/>
    </source>
</evidence>
<comment type="subcellular location">
    <subcellularLocation>
        <location evidence="1">Membrane</location>
        <topology evidence="1">Single-pass type I membrane protein</topology>
    </subcellularLocation>
</comment>
<dbReference type="PROSITE" id="PS50011">
    <property type="entry name" value="PROTEIN_KINASE_DOM"/>
    <property type="match status" value="1"/>
</dbReference>
<dbReference type="Gene3D" id="1.10.510.10">
    <property type="entry name" value="Transferase(Phosphotransferase) domain 1"/>
    <property type="match status" value="1"/>
</dbReference>
<comment type="caution">
    <text evidence="16">The sequence shown here is derived from an EMBL/GenBank/DDBJ whole genome shotgun (WGS) entry which is preliminary data.</text>
</comment>
<keyword evidence="2" id="KW-0723">Serine/threonine-protein kinase</keyword>
<dbReference type="GO" id="GO:0004674">
    <property type="term" value="F:protein serine/threonine kinase activity"/>
    <property type="evidence" value="ECO:0007669"/>
    <property type="project" value="UniProtKB-KW"/>
</dbReference>
<dbReference type="GO" id="GO:0016020">
    <property type="term" value="C:membrane"/>
    <property type="evidence" value="ECO:0007669"/>
    <property type="project" value="UniProtKB-SubCell"/>
</dbReference>
<keyword evidence="4 13" id="KW-0812">Transmembrane</keyword>
<evidence type="ECO:0000256" key="2">
    <source>
        <dbReference type="ARBA" id="ARBA00022527"/>
    </source>
</evidence>
<feature type="chain" id="PRO_5044799646" description="Protein kinase domain-containing protein" evidence="14">
    <location>
        <begin position="21"/>
        <end position="793"/>
    </location>
</feature>
<dbReference type="PANTHER" id="PTHR34590">
    <property type="entry name" value="OS03G0124300 PROTEIN-RELATED"/>
    <property type="match status" value="1"/>
</dbReference>
<dbReference type="Gene3D" id="3.30.200.20">
    <property type="entry name" value="Phosphorylase Kinase, domain 1"/>
    <property type="match status" value="1"/>
</dbReference>
<protein>
    <recommendedName>
        <fullName evidence="15">Protein kinase domain-containing protein</fullName>
    </recommendedName>
</protein>
<keyword evidence="3" id="KW-0808">Transferase</keyword>
<evidence type="ECO:0000259" key="15">
    <source>
        <dbReference type="PROSITE" id="PS50011"/>
    </source>
</evidence>
<dbReference type="PANTHER" id="PTHR34590:SF15">
    <property type="entry name" value="PROTEIN KINASE DOMAIN-CONTAINING PROTEIN"/>
    <property type="match status" value="1"/>
</dbReference>
<dbReference type="InterPro" id="IPR024788">
    <property type="entry name" value="Malectin-like_Carb-bd_dom"/>
</dbReference>
<dbReference type="InterPro" id="IPR008271">
    <property type="entry name" value="Ser/Thr_kinase_AS"/>
</dbReference>
<organism evidence="16 17">
    <name type="scientific">Flemingia macrophylla</name>
    <dbReference type="NCBI Taxonomy" id="520843"/>
    <lineage>
        <taxon>Eukaryota</taxon>
        <taxon>Viridiplantae</taxon>
        <taxon>Streptophyta</taxon>
        <taxon>Embryophyta</taxon>
        <taxon>Tracheophyta</taxon>
        <taxon>Spermatophyta</taxon>
        <taxon>Magnoliopsida</taxon>
        <taxon>eudicotyledons</taxon>
        <taxon>Gunneridae</taxon>
        <taxon>Pentapetalae</taxon>
        <taxon>rosids</taxon>
        <taxon>fabids</taxon>
        <taxon>Fabales</taxon>
        <taxon>Fabaceae</taxon>
        <taxon>Papilionoideae</taxon>
        <taxon>50 kb inversion clade</taxon>
        <taxon>NPAAA clade</taxon>
        <taxon>indigoferoid/millettioid clade</taxon>
        <taxon>Phaseoleae</taxon>
        <taxon>Flemingia</taxon>
    </lineage>
</organism>
<evidence type="ECO:0000313" key="16">
    <source>
        <dbReference type="EMBL" id="KAL2335409.1"/>
    </source>
</evidence>
<feature type="signal peptide" evidence="14">
    <location>
        <begin position="1"/>
        <end position="20"/>
    </location>
</feature>
<dbReference type="Proteomes" id="UP001603857">
    <property type="component" value="Unassembled WGS sequence"/>
</dbReference>
<keyword evidence="6 12" id="KW-0547">Nucleotide-binding</keyword>
<dbReference type="Gene3D" id="2.60.120.430">
    <property type="entry name" value="Galactose-binding lectin"/>
    <property type="match status" value="2"/>
</dbReference>
<keyword evidence="10 13" id="KW-0472">Membrane</keyword>
<dbReference type="GO" id="GO:0010038">
    <property type="term" value="P:response to metal ion"/>
    <property type="evidence" value="ECO:0007669"/>
    <property type="project" value="UniProtKB-ARBA"/>
</dbReference>
<dbReference type="Pfam" id="PF12819">
    <property type="entry name" value="Malectin_like"/>
    <property type="match status" value="1"/>
</dbReference>
<keyword evidence="17" id="KW-1185">Reference proteome</keyword>
<gene>
    <name evidence="16" type="ORF">Fmac_016622</name>
</gene>
<evidence type="ECO:0000256" key="1">
    <source>
        <dbReference type="ARBA" id="ARBA00004479"/>
    </source>
</evidence>
<dbReference type="FunFam" id="2.60.120.430:FF:000007">
    <property type="entry name" value="FERONIA receptor-like kinase"/>
    <property type="match status" value="1"/>
</dbReference>
<feature type="domain" description="Protein kinase" evidence="15">
    <location>
        <begin position="500"/>
        <end position="774"/>
    </location>
</feature>
<name>A0ABD1MHY1_9FABA</name>
<dbReference type="InterPro" id="IPR001245">
    <property type="entry name" value="Ser-Thr/Tyr_kinase_cat_dom"/>
</dbReference>
<dbReference type="InterPro" id="IPR011009">
    <property type="entry name" value="Kinase-like_dom_sf"/>
</dbReference>
<sequence>MSITSVTLFFFFHLFSHLHAYIPEDQYTVMCGTSLVYVDGERQWMGDEDSKILSRQDGTVSATATTIYKGAPFTTARLSRFHINYSFLVTTGPKFVRLFFYPASYASFPRTDSSFTVVSNQFTLLHAFNASLNADAENTEVIFKEYVVNVESGDRLNLSFTPSQPNSYAFINGIEILSMPNYLYYRSANDVGFTLVGHDTLFSVENNSALQTEYRIKVGGQAISPGNDTGLFRNWAGHDQEYLVIQNILDNDLSSDMSGKMNITVNPDYLAPKELYRTARNMGTNATFNKRHNLTWVFPVDSGFTYMIRLHFCEIDPDITDIGDRAFLIYIANQLVDDHADVIKWSQKQHGLAVQRNYAVMIPDNNNHKKVNLILQLHPHETSRETTYSDPFLNGLEIFKISNRGSNNLAGSIPDLLQTSQNNSSRSRSTVINVLAGVVFVVVLISFVVFVVVFLRRKRVATTKPKDYQSKSTNTQNSWKPSILCRSFSLVEIKAATKNFDDVYVIGVGGFGHVYKGYIDGSTPVAIKRLKAGSQQGSREFTNEIEMLSQLRHLHLVSLIGYCNENNEMIIVYDFMERGNLRDHLYDTNKSPLSWKQRLQICIGVARGLHHLHTGVKDVIIHRDVKSTNILLDDKWVAKVSDFGLSKIGPTDITKDHVSTAVRGSFGYLDPEYYTTQHLTLKSDVYSFGVVLFEILCARPPLIHTAEAEQLSLANWVRHCYQNGTMDQIVDPLLKGRIAPECFSKFCEIGISCLLQDGRHRPSMNNVISMLEFALQLQEQRENAAIVNEGVHG</sequence>
<dbReference type="PROSITE" id="PS00107">
    <property type="entry name" value="PROTEIN_KINASE_ATP"/>
    <property type="match status" value="1"/>
</dbReference>
<evidence type="ECO:0000256" key="6">
    <source>
        <dbReference type="ARBA" id="ARBA00022741"/>
    </source>
</evidence>
<dbReference type="FunFam" id="2.60.120.430:FF:000003">
    <property type="entry name" value="FERONIA receptor-like kinase"/>
    <property type="match status" value="1"/>
</dbReference>
<evidence type="ECO:0000256" key="12">
    <source>
        <dbReference type="PROSITE-ProRule" id="PRU10141"/>
    </source>
</evidence>
<reference evidence="16 17" key="1">
    <citation type="submission" date="2024-08" db="EMBL/GenBank/DDBJ databases">
        <title>Insights into the chromosomal genome structure of Flemingia macrophylla.</title>
        <authorList>
            <person name="Ding Y."/>
            <person name="Zhao Y."/>
            <person name="Bi W."/>
            <person name="Wu M."/>
            <person name="Zhao G."/>
            <person name="Gong Y."/>
            <person name="Li W."/>
            <person name="Zhang P."/>
        </authorList>
    </citation>
    <scope>NUCLEOTIDE SEQUENCE [LARGE SCALE GENOMIC DNA]</scope>
    <source>
        <strain evidence="16">DYQJB</strain>
        <tissue evidence="16">Leaf</tissue>
    </source>
</reference>
<dbReference type="AlphaFoldDB" id="A0ABD1MHY1"/>
<dbReference type="EMBL" id="JBGMDY010000005">
    <property type="protein sequence ID" value="KAL2335409.1"/>
    <property type="molecule type" value="Genomic_DNA"/>
</dbReference>
<evidence type="ECO:0000256" key="14">
    <source>
        <dbReference type="SAM" id="SignalP"/>
    </source>
</evidence>
<evidence type="ECO:0000313" key="17">
    <source>
        <dbReference type="Proteomes" id="UP001603857"/>
    </source>
</evidence>
<keyword evidence="11" id="KW-0325">Glycoprotein</keyword>
<evidence type="ECO:0000256" key="11">
    <source>
        <dbReference type="ARBA" id="ARBA00023180"/>
    </source>
</evidence>
<evidence type="ECO:0000256" key="7">
    <source>
        <dbReference type="ARBA" id="ARBA00022777"/>
    </source>
</evidence>
<feature type="binding site" evidence="12">
    <location>
        <position position="528"/>
    </location>
    <ligand>
        <name>ATP</name>
        <dbReference type="ChEBI" id="CHEBI:30616"/>
    </ligand>
</feature>
<keyword evidence="9 13" id="KW-1133">Transmembrane helix</keyword>
<dbReference type="InterPro" id="IPR000719">
    <property type="entry name" value="Prot_kinase_dom"/>
</dbReference>
<evidence type="ECO:0000256" key="10">
    <source>
        <dbReference type="ARBA" id="ARBA00023136"/>
    </source>
</evidence>
<keyword evidence="5 14" id="KW-0732">Signal</keyword>
<keyword evidence="8 12" id="KW-0067">ATP-binding</keyword>
<dbReference type="PROSITE" id="PS00108">
    <property type="entry name" value="PROTEIN_KINASE_ST"/>
    <property type="match status" value="1"/>
</dbReference>
<dbReference type="FunFam" id="1.10.510.10:FF:000252">
    <property type="entry name" value="Receptor-like protein kinase FERONIA"/>
    <property type="match status" value="1"/>
</dbReference>